<proteinExistence type="predicted"/>
<evidence type="ECO:0000313" key="2">
    <source>
        <dbReference type="EMBL" id="KKS97292.1"/>
    </source>
</evidence>
<evidence type="ECO:0008006" key="4">
    <source>
        <dbReference type="Google" id="ProtNLM"/>
    </source>
</evidence>
<feature type="transmembrane region" description="Helical" evidence="1">
    <location>
        <begin position="6"/>
        <end position="28"/>
    </location>
</feature>
<dbReference type="STRING" id="1618578.UV74_C0013G0414"/>
<gene>
    <name evidence="2" type="ORF">UV74_C0013G0414</name>
</gene>
<reference evidence="2 3" key="1">
    <citation type="journal article" date="2015" name="Nature">
        <title>rRNA introns, odd ribosomes, and small enigmatic genomes across a large radiation of phyla.</title>
        <authorList>
            <person name="Brown C.T."/>
            <person name="Hug L.A."/>
            <person name="Thomas B.C."/>
            <person name="Sharon I."/>
            <person name="Castelle C.J."/>
            <person name="Singh A."/>
            <person name="Wilkins M.J."/>
            <person name="Williams K.H."/>
            <person name="Banfield J.F."/>
        </authorList>
    </citation>
    <scope>NUCLEOTIDE SEQUENCE [LARGE SCALE GENOMIC DNA]</scope>
</reference>
<keyword evidence="1" id="KW-0472">Membrane</keyword>
<protein>
    <recommendedName>
        <fullName evidence="4">Prepilin-type N-terminal cleavage/methylation domain-containing protein</fullName>
    </recommendedName>
</protein>
<dbReference type="EMBL" id="LCFQ01000013">
    <property type="protein sequence ID" value="KKS97292.1"/>
    <property type="molecule type" value="Genomic_DNA"/>
</dbReference>
<dbReference type="Proteomes" id="UP000034090">
    <property type="component" value="Unassembled WGS sequence"/>
</dbReference>
<organism evidence="2 3">
    <name type="scientific">Candidatus Woesebacteria bacterium GW2011_GWB1_43_14</name>
    <dbReference type="NCBI Taxonomy" id="1618578"/>
    <lineage>
        <taxon>Bacteria</taxon>
        <taxon>Candidatus Woeseibacteriota</taxon>
    </lineage>
</organism>
<keyword evidence="1" id="KW-0812">Transmembrane</keyword>
<evidence type="ECO:0000256" key="1">
    <source>
        <dbReference type="SAM" id="Phobius"/>
    </source>
</evidence>
<name>A0A0G1DI89_9BACT</name>
<dbReference type="AlphaFoldDB" id="A0A0G1DI89"/>
<sequence>MKSKGYTIIEVLIASSLMIVLGLGIVGLQRILAVSQVETFENFLSIDQSNIALTLFEKELRTASYSDSGAYPIELADNYEIIFYSDIDHDGQAEKVRYYVSGTSFYKEIINPEGNPVTYPQAQAITYVITEGLINPGTPVFTYYNEDWPMDTTNNPLPIPATASEVRMVSANINLEKFSLNANVHIRTVKDNL</sequence>
<comment type="caution">
    <text evidence="2">The sequence shown here is derived from an EMBL/GenBank/DDBJ whole genome shotgun (WGS) entry which is preliminary data.</text>
</comment>
<evidence type="ECO:0000313" key="3">
    <source>
        <dbReference type="Proteomes" id="UP000034090"/>
    </source>
</evidence>
<accession>A0A0G1DI89</accession>
<keyword evidence="1" id="KW-1133">Transmembrane helix</keyword>